<dbReference type="Proteomes" id="UP000729402">
    <property type="component" value="Unassembled WGS sequence"/>
</dbReference>
<feature type="compositionally biased region" description="Basic and acidic residues" evidence="1">
    <location>
        <begin position="53"/>
        <end position="65"/>
    </location>
</feature>
<accession>A0A8J6BNS3</accession>
<name>A0A8J6BNS3_ZIZPA</name>
<feature type="region of interest" description="Disordered" evidence="1">
    <location>
        <begin position="35"/>
        <end position="67"/>
    </location>
</feature>
<sequence>MKMSTSPKKWNKKPYFRGKRGKMANRVARAFVTAISDINNTSSEEPSSEEEEPPKKENKEKKTVDNTELCFAVDDDYCSDQLDTSEGGDADRLSTVGD</sequence>
<proteinExistence type="predicted"/>
<keyword evidence="3" id="KW-1185">Reference proteome</keyword>
<reference evidence="2" key="1">
    <citation type="journal article" date="2021" name="bioRxiv">
        <title>Whole Genome Assembly and Annotation of Northern Wild Rice, Zizania palustris L., Supports a Whole Genome Duplication in the Zizania Genus.</title>
        <authorList>
            <person name="Haas M."/>
            <person name="Kono T."/>
            <person name="Macchietto M."/>
            <person name="Millas R."/>
            <person name="McGilp L."/>
            <person name="Shao M."/>
            <person name="Duquette J."/>
            <person name="Hirsch C.N."/>
            <person name="Kimball J."/>
        </authorList>
    </citation>
    <scope>NUCLEOTIDE SEQUENCE</scope>
    <source>
        <tissue evidence="2">Fresh leaf tissue</tissue>
    </source>
</reference>
<dbReference type="EMBL" id="JAAALK010000082">
    <property type="protein sequence ID" value="KAG8088315.1"/>
    <property type="molecule type" value="Genomic_DNA"/>
</dbReference>
<feature type="region of interest" description="Disordered" evidence="1">
    <location>
        <begin position="1"/>
        <end position="22"/>
    </location>
</feature>
<comment type="caution">
    <text evidence="2">The sequence shown here is derived from an EMBL/GenBank/DDBJ whole genome shotgun (WGS) entry which is preliminary data.</text>
</comment>
<evidence type="ECO:0000256" key="1">
    <source>
        <dbReference type="SAM" id="MobiDB-lite"/>
    </source>
</evidence>
<organism evidence="2 3">
    <name type="scientific">Zizania palustris</name>
    <name type="common">Northern wild rice</name>
    <dbReference type="NCBI Taxonomy" id="103762"/>
    <lineage>
        <taxon>Eukaryota</taxon>
        <taxon>Viridiplantae</taxon>
        <taxon>Streptophyta</taxon>
        <taxon>Embryophyta</taxon>
        <taxon>Tracheophyta</taxon>
        <taxon>Spermatophyta</taxon>
        <taxon>Magnoliopsida</taxon>
        <taxon>Liliopsida</taxon>
        <taxon>Poales</taxon>
        <taxon>Poaceae</taxon>
        <taxon>BOP clade</taxon>
        <taxon>Oryzoideae</taxon>
        <taxon>Oryzeae</taxon>
        <taxon>Zizaniinae</taxon>
        <taxon>Zizania</taxon>
    </lineage>
</organism>
<dbReference type="AlphaFoldDB" id="A0A8J6BNS3"/>
<gene>
    <name evidence="2" type="ORF">GUJ93_ZPchr0010g9349</name>
</gene>
<reference evidence="2" key="2">
    <citation type="submission" date="2021-02" db="EMBL/GenBank/DDBJ databases">
        <authorList>
            <person name="Kimball J.A."/>
            <person name="Haas M.W."/>
            <person name="Macchietto M."/>
            <person name="Kono T."/>
            <person name="Duquette J."/>
            <person name="Shao M."/>
        </authorList>
    </citation>
    <scope>NUCLEOTIDE SEQUENCE</scope>
    <source>
        <tissue evidence="2">Fresh leaf tissue</tissue>
    </source>
</reference>
<feature type="compositionally biased region" description="Basic residues" evidence="1">
    <location>
        <begin position="9"/>
        <end position="22"/>
    </location>
</feature>
<evidence type="ECO:0000313" key="3">
    <source>
        <dbReference type="Proteomes" id="UP000729402"/>
    </source>
</evidence>
<protein>
    <submittedName>
        <fullName evidence="2">Uncharacterized protein</fullName>
    </submittedName>
</protein>
<evidence type="ECO:0000313" key="2">
    <source>
        <dbReference type="EMBL" id="KAG8088315.1"/>
    </source>
</evidence>